<dbReference type="InterPro" id="IPR036849">
    <property type="entry name" value="Enolase-like_C_sf"/>
</dbReference>
<dbReference type="EMBL" id="WMBE01000001">
    <property type="protein sequence ID" value="MDG0865816.1"/>
    <property type="molecule type" value="Genomic_DNA"/>
</dbReference>
<dbReference type="PANTHER" id="PTHR48080">
    <property type="entry name" value="D-GALACTONATE DEHYDRATASE-RELATED"/>
    <property type="match status" value="1"/>
</dbReference>
<dbReference type="Gene3D" id="3.30.390.10">
    <property type="entry name" value="Enolase-like, N-terminal domain"/>
    <property type="match status" value="1"/>
</dbReference>
<evidence type="ECO:0000313" key="5">
    <source>
        <dbReference type="Proteomes" id="UP001219901"/>
    </source>
</evidence>
<reference evidence="5 6" key="1">
    <citation type="submission" date="2019-11" db="EMBL/GenBank/DDBJ databases">
        <authorList>
            <person name="Cho J.-C."/>
        </authorList>
    </citation>
    <scope>NUCLEOTIDE SEQUENCE [LARGE SCALE GENOMIC DNA]</scope>
    <source>
        <strain evidence="4 5">JH1073</strain>
        <strain evidence="3 6">JH702</strain>
    </source>
</reference>
<feature type="domain" description="Mandelate racemase/muconate lactonizing enzyme C-terminal" evidence="2">
    <location>
        <begin position="151"/>
        <end position="255"/>
    </location>
</feature>
<dbReference type="Proteomes" id="UP001219901">
    <property type="component" value="Chromosome"/>
</dbReference>
<dbReference type="PANTHER" id="PTHR48080:SF2">
    <property type="entry name" value="D-GALACTONATE DEHYDRATASE"/>
    <property type="match status" value="1"/>
</dbReference>
<accession>A0AAJ5ZIN8</accession>
<dbReference type="Proteomes" id="UP001321249">
    <property type="component" value="Unassembled WGS sequence"/>
</dbReference>
<evidence type="ECO:0000256" key="1">
    <source>
        <dbReference type="ARBA" id="ARBA00023239"/>
    </source>
</evidence>
<sequence length="395" mass="44146">MKITDVKVFRMATPVHKTAGTNWLFVRIDTDAGISGWGEGSLQYKDAALEAEILDFGKFLEGKDPRRIDWIWTSLYRRVTWAGGPVSMSAIAAIDLALWDIKAKSLDIPVWELAGGLHQEKVRVYANGWFEDLTEPVPGVPAESVARQASPELHAEAALKLKEEGWTALKFYPFGGPQTTTPAQISHGVELVRAVRDAVGPDMEIGIDVRARLNPWSASRVAKELEQFNIAWMEEPILYDNIDAMAEFARSVNVPVSTGEQLYNRWEFRPLLETNTVRMIQPDICHCGGLTEIRKIADMAEAYFVPVAPHNSNGPISTLASLHLQMSIPNSFMQEIFVSFFDRYQDVLTNPIDITDGHATVPDGPGWGADIDIEQLTKYPPTDFVQVQDEPYLDF</sequence>
<dbReference type="GO" id="GO:0016829">
    <property type="term" value="F:lyase activity"/>
    <property type="evidence" value="ECO:0007669"/>
    <property type="project" value="UniProtKB-KW"/>
</dbReference>
<dbReference type="Gene3D" id="3.20.20.120">
    <property type="entry name" value="Enolase-like C-terminal domain"/>
    <property type="match status" value="1"/>
</dbReference>
<dbReference type="Pfam" id="PF02746">
    <property type="entry name" value="MR_MLE_N"/>
    <property type="match status" value="1"/>
</dbReference>
<dbReference type="InterPro" id="IPR029065">
    <property type="entry name" value="Enolase_C-like"/>
</dbReference>
<gene>
    <name evidence="3" type="ORF">GKO46_01850</name>
    <name evidence="4" type="ORF">GKO48_07415</name>
</gene>
<dbReference type="SMART" id="SM00922">
    <property type="entry name" value="MR_MLE"/>
    <property type="match status" value="1"/>
</dbReference>
<organism evidence="4 5">
    <name type="scientific">Candidatus Lucifugimonas marina</name>
    <dbReference type="NCBI Taxonomy" id="3038979"/>
    <lineage>
        <taxon>Bacteria</taxon>
        <taxon>Bacillati</taxon>
        <taxon>Chloroflexota</taxon>
        <taxon>Dehalococcoidia</taxon>
        <taxon>SAR202 cluster</taxon>
        <taxon>Candidatus Lucifugimonadales</taxon>
        <taxon>Candidatus Lucifugimonadaceae</taxon>
        <taxon>Candidatus Lucifugimonas</taxon>
    </lineage>
</organism>
<keyword evidence="5" id="KW-1185">Reference proteome</keyword>
<dbReference type="Pfam" id="PF13378">
    <property type="entry name" value="MR_MLE_C"/>
    <property type="match status" value="1"/>
</dbReference>
<evidence type="ECO:0000313" key="4">
    <source>
        <dbReference type="EMBL" id="WFG39452.1"/>
    </source>
</evidence>
<dbReference type="InterPro" id="IPR034593">
    <property type="entry name" value="DgoD-like"/>
</dbReference>
<name>A0AAJ5ZIN8_9CHLR</name>
<dbReference type="InterPro" id="IPR013341">
    <property type="entry name" value="Mandelate_racemase_N_dom"/>
</dbReference>
<dbReference type="RefSeq" id="WP_342823163.1">
    <property type="nucleotide sequence ID" value="NZ_CP046146.1"/>
</dbReference>
<dbReference type="InterPro" id="IPR029017">
    <property type="entry name" value="Enolase-like_N"/>
</dbReference>
<proteinExistence type="predicted"/>
<keyword evidence="1" id="KW-0456">Lyase</keyword>
<dbReference type="InterPro" id="IPR013342">
    <property type="entry name" value="Mandelate_racemase_C"/>
</dbReference>
<reference evidence="5" key="3">
    <citation type="submission" date="2023-06" db="EMBL/GenBank/DDBJ databases">
        <title>Pangenomics reveal diversification of enzyme families and niche specialization in globally abundant SAR202 bacteria.</title>
        <authorList>
            <person name="Saw J.H.W."/>
        </authorList>
    </citation>
    <scope>NUCLEOTIDE SEQUENCE [LARGE SCALE GENOMIC DNA]</scope>
    <source>
        <strain evidence="5">JH1073</strain>
    </source>
</reference>
<dbReference type="SFLD" id="SFLDS00001">
    <property type="entry name" value="Enolase"/>
    <property type="match status" value="1"/>
</dbReference>
<evidence type="ECO:0000313" key="3">
    <source>
        <dbReference type="EMBL" id="MDG0865816.1"/>
    </source>
</evidence>
<dbReference type="SUPFAM" id="SSF51604">
    <property type="entry name" value="Enolase C-terminal domain-like"/>
    <property type="match status" value="1"/>
</dbReference>
<evidence type="ECO:0000259" key="2">
    <source>
        <dbReference type="SMART" id="SM00922"/>
    </source>
</evidence>
<dbReference type="EMBL" id="CP046147">
    <property type="protein sequence ID" value="WFG39452.1"/>
    <property type="molecule type" value="Genomic_DNA"/>
</dbReference>
<evidence type="ECO:0000313" key="6">
    <source>
        <dbReference type="Proteomes" id="UP001321249"/>
    </source>
</evidence>
<reference evidence="4" key="2">
    <citation type="journal article" date="2023" name="Nat. Commun.">
        <title>Cultivation of marine bacteria of the SAR202 clade.</title>
        <authorList>
            <person name="Lim Y."/>
            <person name="Seo J.H."/>
            <person name="Giovannoni S.J."/>
            <person name="Kang I."/>
            <person name="Cho J.C."/>
        </authorList>
    </citation>
    <scope>NUCLEOTIDE SEQUENCE</scope>
    <source>
        <strain evidence="4">JH1073</strain>
    </source>
</reference>
<dbReference type="AlphaFoldDB" id="A0AAJ5ZIN8"/>
<protein>
    <submittedName>
        <fullName evidence="4">Mandelate racemase</fullName>
    </submittedName>
</protein>
<dbReference type="CDD" id="cd03316">
    <property type="entry name" value="MR_like"/>
    <property type="match status" value="1"/>
</dbReference>
<dbReference type="SUPFAM" id="SSF54826">
    <property type="entry name" value="Enolase N-terminal domain-like"/>
    <property type="match status" value="1"/>
</dbReference>
<dbReference type="SFLD" id="SFLDG00179">
    <property type="entry name" value="mandelate_racemase"/>
    <property type="match status" value="1"/>
</dbReference>